<keyword evidence="1" id="KW-0812">Transmembrane</keyword>
<name>A0A5E6SD81_PSEFL</name>
<feature type="transmembrane region" description="Helical" evidence="1">
    <location>
        <begin position="64"/>
        <end position="81"/>
    </location>
</feature>
<keyword evidence="1" id="KW-1133">Transmembrane helix</keyword>
<evidence type="ECO:0008006" key="4">
    <source>
        <dbReference type="Google" id="ProtNLM"/>
    </source>
</evidence>
<dbReference type="AlphaFoldDB" id="A0A5E6SD81"/>
<proteinExistence type="predicted"/>
<evidence type="ECO:0000313" key="3">
    <source>
        <dbReference type="Proteomes" id="UP000326241"/>
    </source>
</evidence>
<gene>
    <name evidence="2" type="ORF">PS624_02200</name>
</gene>
<evidence type="ECO:0000313" key="2">
    <source>
        <dbReference type="EMBL" id="VVM78826.1"/>
    </source>
</evidence>
<evidence type="ECO:0000256" key="1">
    <source>
        <dbReference type="SAM" id="Phobius"/>
    </source>
</evidence>
<dbReference type="EMBL" id="CABVGZ010000018">
    <property type="protein sequence ID" value="VVM78826.1"/>
    <property type="molecule type" value="Genomic_DNA"/>
</dbReference>
<dbReference type="Proteomes" id="UP000326241">
    <property type="component" value="Unassembled WGS sequence"/>
</dbReference>
<feature type="transmembrane region" description="Helical" evidence="1">
    <location>
        <begin position="31"/>
        <end position="52"/>
    </location>
</feature>
<accession>A0A5E6SD81</accession>
<organism evidence="2 3">
    <name type="scientific">Pseudomonas fluorescens</name>
    <dbReference type="NCBI Taxonomy" id="294"/>
    <lineage>
        <taxon>Bacteria</taxon>
        <taxon>Pseudomonadati</taxon>
        <taxon>Pseudomonadota</taxon>
        <taxon>Gammaproteobacteria</taxon>
        <taxon>Pseudomonadales</taxon>
        <taxon>Pseudomonadaceae</taxon>
        <taxon>Pseudomonas</taxon>
    </lineage>
</organism>
<keyword evidence="1" id="KW-0472">Membrane</keyword>
<protein>
    <recommendedName>
        <fullName evidence="4">Transmembrane protein</fullName>
    </recommendedName>
</protein>
<reference evidence="2 3" key="1">
    <citation type="submission" date="2019-09" db="EMBL/GenBank/DDBJ databases">
        <authorList>
            <person name="Chandra G."/>
            <person name="Truman W A."/>
        </authorList>
    </citation>
    <scope>NUCLEOTIDE SEQUENCE [LARGE SCALE GENOMIC DNA]</scope>
    <source>
        <strain evidence="2">PS624</strain>
    </source>
</reference>
<sequence>MLLKGVIKVIEGFMDKIREYLLGLPRRRKRLLQVATDIVLVWAALWLAFIVRLGLDDMYNPFKVHFWLFVCAPIVAIPLFIRFGMYGAVTRYFVNVALCAFFKAVRHS</sequence>